<name>A0A4Q9GU21_9MICO</name>
<keyword evidence="1" id="KW-1133">Transmembrane helix</keyword>
<reference evidence="3" key="1">
    <citation type="submission" date="2019-02" db="EMBL/GenBank/DDBJ databases">
        <title>Glaciihabitans arcticus sp. nov., a psychrotolerant bacterium isolated from polar soil.</title>
        <authorList>
            <person name="Dahal R.H."/>
        </authorList>
    </citation>
    <scope>NUCLEOTIDE SEQUENCE [LARGE SCALE GENOMIC DNA]</scope>
    <source>
        <strain evidence="3">RP-3-7</strain>
    </source>
</reference>
<dbReference type="AlphaFoldDB" id="A0A4Q9GU21"/>
<sequence>MTDALPNWIQAAATILALVVAAIAVFPAWKAYLNDRHRDERAHAIGVSAWWGKYDDKVGVMISNSQASLIRRVVMKVVANDYTTTHELAFLPQGDFFLESRRGTSRPTWEFPERVSSGDPLPTPLSKSKHRHRIISLHFVDADNATWNWSPEDGLVREKP</sequence>
<gene>
    <name evidence="2" type="ORF">EYE40_04115</name>
</gene>
<feature type="transmembrane region" description="Helical" evidence="1">
    <location>
        <begin position="12"/>
        <end position="33"/>
    </location>
</feature>
<comment type="caution">
    <text evidence="2">The sequence shown here is derived from an EMBL/GenBank/DDBJ whole genome shotgun (WGS) entry which is preliminary data.</text>
</comment>
<keyword evidence="1" id="KW-0472">Membrane</keyword>
<dbReference type="EMBL" id="SISG01000001">
    <property type="protein sequence ID" value="TBN56647.1"/>
    <property type="molecule type" value="Genomic_DNA"/>
</dbReference>
<protein>
    <submittedName>
        <fullName evidence="2">Uncharacterized protein</fullName>
    </submittedName>
</protein>
<keyword evidence="3" id="KW-1185">Reference proteome</keyword>
<evidence type="ECO:0000313" key="3">
    <source>
        <dbReference type="Proteomes" id="UP000294194"/>
    </source>
</evidence>
<evidence type="ECO:0000256" key="1">
    <source>
        <dbReference type="SAM" id="Phobius"/>
    </source>
</evidence>
<dbReference type="Proteomes" id="UP000294194">
    <property type="component" value="Unassembled WGS sequence"/>
</dbReference>
<proteinExistence type="predicted"/>
<accession>A0A4Q9GU21</accession>
<dbReference type="RefSeq" id="WP_130980757.1">
    <property type="nucleotide sequence ID" value="NZ_SISG01000001.1"/>
</dbReference>
<keyword evidence="1" id="KW-0812">Transmembrane</keyword>
<evidence type="ECO:0000313" key="2">
    <source>
        <dbReference type="EMBL" id="TBN56647.1"/>
    </source>
</evidence>
<organism evidence="2 3">
    <name type="scientific">Glaciihabitans arcticus</name>
    <dbReference type="NCBI Taxonomy" id="2668039"/>
    <lineage>
        <taxon>Bacteria</taxon>
        <taxon>Bacillati</taxon>
        <taxon>Actinomycetota</taxon>
        <taxon>Actinomycetes</taxon>
        <taxon>Micrococcales</taxon>
        <taxon>Microbacteriaceae</taxon>
        <taxon>Glaciihabitans</taxon>
    </lineage>
</organism>